<dbReference type="InterPro" id="IPR011049">
    <property type="entry name" value="Serralysin-like_metalloprot_C"/>
</dbReference>
<feature type="compositionally biased region" description="Basic and acidic residues" evidence="5">
    <location>
        <begin position="197"/>
        <end position="206"/>
    </location>
</feature>
<dbReference type="SUPFAM" id="SSF51120">
    <property type="entry name" value="beta-Roll"/>
    <property type="match status" value="3"/>
</dbReference>
<feature type="region of interest" description="Disordered" evidence="5">
    <location>
        <begin position="84"/>
        <end position="108"/>
    </location>
</feature>
<dbReference type="PANTHER" id="PTHR38340:SF1">
    <property type="entry name" value="S-LAYER PROTEIN"/>
    <property type="match status" value="1"/>
</dbReference>
<evidence type="ECO:0000256" key="2">
    <source>
        <dbReference type="ARBA" id="ARBA00004613"/>
    </source>
</evidence>
<comment type="cofactor">
    <cofactor evidence="1">
        <name>Ca(2+)</name>
        <dbReference type="ChEBI" id="CHEBI:29108"/>
    </cofactor>
</comment>
<feature type="compositionally biased region" description="Basic and acidic residues" evidence="5">
    <location>
        <begin position="172"/>
        <end position="181"/>
    </location>
</feature>
<evidence type="ECO:0000256" key="5">
    <source>
        <dbReference type="SAM" id="MobiDB-lite"/>
    </source>
</evidence>
<dbReference type="AlphaFoldDB" id="C7CGY2"/>
<dbReference type="KEGG" id="mdi:METDI2332"/>
<dbReference type="Gene3D" id="2.150.10.10">
    <property type="entry name" value="Serralysin-like metalloprotease, C-terminal"/>
    <property type="match status" value="4"/>
</dbReference>
<dbReference type="InterPro" id="IPR050557">
    <property type="entry name" value="RTX_toxin/Mannuronan_C5-epim"/>
</dbReference>
<evidence type="ECO:0000256" key="3">
    <source>
        <dbReference type="ARBA" id="ARBA00022525"/>
    </source>
</evidence>
<dbReference type="RefSeq" id="WP_015822237.1">
    <property type="nucleotide sequence ID" value="NC_012988.1"/>
</dbReference>
<dbReference type="Proteomes" id="UP000008070">
    <property type="component" value="Chromosome"/>
</dbReference>
<proteinExistence type="predicted"/>
<dbReference type="Pfam" id="PF00353">
    <property type="entry name" value="HemolysinCabind"/>
    <property type="match status" value="5"/>
</dbReference>
<evidence type="ECO:0000259" key="7">
    <source>
        <dbReference type="Pfam" id="PF17892"/>
    </source>
</evidence>
<feature type="compositionally biased region" description="Gly residues" evidence="5">
    <location>
        <begin position="156"/>
        <end position="171"/>
    </location>
</feature>
<feature type="region of interest" description="Disordered" evidence="5">
    <location>
        <begin position="1"/>
        <end position="27"/>
    </location>
</feature>
<evidence type="ECO:0000256" key="4">
    <source>
        <dbReference type="ARBA" id="ARBA00022737"/>
    </source>
</evidence>
<name>C7CGY2_METED</name>
<dbReference type="EMBL" id="FP103042">
    <property type="protein sequence ID" value="CAX23934.1"/>
    <property type="molecule type" value="Genomic_DNA"/>
</dbReference>
<keyword evidence="3" id="KW-0964">Secreted</keyword>
<evidence type="ECO:0000259" key="6">
    <source>
        <dbReference type="Pfam" id="PF08548"/>
    </source>
</evidence>
<feature type="domain" description="Cadherin-like" evidence="7">
    <location>
        <begin position="285"/>
        <end position="374"/>
    </location>
</feature>
<sequence>MTIEIKGTKPGRDAPEGAERYVSRSADRRSGVPYFAAVAVASVAAYLKSLLLPRATLAEEVDPEIVAARADALRLVHSEELAAPTPAKAAEAPKPLAEPPSPVLQSGMSLFDDGHELLARGLRFARPDAHPDLGDFKASPVIPQPINDNGGSLAAGSGGRGGGQPSGGGSGRPRDATHPEPDAQEPGDEAQPAPRPLGEEKADRPDQGSTGQGSTGQGSTGQGSTGQGSTGQGSTGQGGSNPQGPGPSDGGVRIPPDSTPGGDPRPVDTATPPRGRDDGPAGQRNRAPVVNGPVQLGDIAGCALLTIALSDLLRGASDPDGDALSVRDVRVSSGTVTADGSGWVFDADAPGPVTITYAVTDGEFSVARTAHLTVLERALIGGTDGDDLILGTPCADDIAAGAGDDNVDARGGDDLVDAGSGSDHVIAGDGADTVLGGPGDDVVFAGAGADRVSGGAGHDRLFGEAGDDLLFGEAGDDLLDGGEGRDILDGGDGDDLLLGGEGNDSLYGAAGADDLSGGTGADVLVGDAGDDRLQGGEGADILSDGAGRDLVSGEAGDDVIILALDSAEDTVDGGAGRDTLDLSAATVDLVVDLRNETVSAQELGLDRITSVEAIIAGSGDDRFVVGGRDLVLTGGGGGDVYAFAAPTEPRDGTRTVQITDFSVGDYIDLVRYALFKEETAARRPLAEALRGESDAPTGIQCRFDRSEGRDRTVVSADLDHDEAYETTVVLDGEHLLRFTVGPLPEPPTFHT</sequence>
<accession>C7CGY2</accession>
<dbReference type="Pfam" id="PF17892">
    <property type="entry name" value="Cadherin_5"/>
    <property type="match status" value="1"/>
</dbReference>
<dbReference type="HOGENOM" id="CLU_016761_0_0_5"/>
<feature type="domain" description="Peptidase M10 serralysin C-terminal" evidence="6">
    <location>
        <begin position="571"/>
        <end position="676"/>
    </location>
</feature>
<dbReference type="PRINTS" id="PR00313">
    <property type="entry name" value="CABNDNGRPT"/>
</dbReference>
<dbReference type="InterPro" id="IPR041690">
    <property type="entry name" value="Cadherin_5"/>
</dbReference>
<organism evidence="8 9">
    <name type="scientific">Methylorubrum extorquens (strain DSM 6343 / CIP 106787 / DM4)</name>
    <name type="common">Methylobacterium extorquens</name>
    <dbReference type="NCBI Taxonomy" id="661410"/>
    <lineage>
        <taxon>Bacteria</taxon>
        <taxon>Pseudomonadati</taxon>
        <taxon>Pseudomonadota</taxon>
        <taxon>Alphaproteobacteria</taxon>
        <taxon>Hyphomicrobiales</taxon>
        <taxon>Methylobacteriaceae</taxon>
        <taxon>Methylorubrum</taxon>
    </lineage>
</organism>
<evidence type="ECO:0000313" key="9">
    <source>
        <dbReference type="Proteomes" id="UP000008070"/>
    </source>
</evidence>
<keyword evidence="4" id="KW-0677">Repeat</keyword>
<evidence type="ECO:0000313" key="8">
    <source>
        <dbReference type="EMBL" id="CAX23934.1"/>
    </source>
</evidence>
<dbReference type="GO" id="GO:0005615">
    <property type="term" value="C:extracellular space"/>
    <property type="evidence" value="ECO:0007669"/>
    <property type="project" value="InterPro"/>
</dbReference>
<dbReference type="GO" id="GO:0005509">
    <property type="term" value="F:calcium ion binding"/>
    <property type="evidence" value="ECO:0007669"/>
    <property type="project" value="InterPro"/>
</dbReference>
<feature type="compositionally biased region" description="Gly residues" evidence="5">
    <location>
        <begin position="210"/>
        <end position="241"/>
    </location>
</feature>
<dbReference type="PROSITE" id="PS00330">
    <property type="entry name" value="HEMOLYSIN_CALCIUM"/>
    <property type="match status" value="4"/>
</dbReference>
<reference evidence="9" key="1">
    <citation type="journal article" date="2009" name="PLoS ONE">
        <title>Methylobacterium genome sequences: a reference blueprint to investigate microbial metabolism of C1 compounds from natural and industrial sources.</title>
        <authorList>
            <person name="Vuilleumier S."/>
            <person name="Chistoserdova L."/>
            <person name="Lee M.-C."/>
            <person name="Bringel F."/>
            <person name="Lajus A."/>
            <person name="Zhou Y."/>
            <person name="Gourion B."/>
            <person name="Barbe V."/>
            <person name="Chang J."/>
            <person name="Cruveiller S."/>
            <person name="Dossat C."/>
            <person name="Gillett W."/>
            <person name="Gruffaz C."/>
            <person name="Haugen E."/>
            <person name="Hourcade E."/>
            <person name="Levy R."/>
            <person name="Mangenot S."/>
            <person name="Muller E."/>
            <person name="Nadalig T."/>
            <person name="Pagni M."/>
            <person name="Penny C."/>
            <person name="Peyraud R."/>
            <person name="Robinson D.G."/>
            <person name="Roche D."/>
            <person name="Rouy Z."/>
            <person name="Saenampechek C."/>
            <person name="Salvignol G."/>
            <person name="Vallenet D."/>
            <person name="Wu Z."/>
            <person name="Marx C.J."/>
            <person name="Vorholt J.A."/>
            <person name="Olson M.V."/>
            <person name="Kaul R."/>
            <person name="Weissenbach J."/>
            <person name="Medigue C."/>
            <person name="Lidstrom M.E."/>
        </authorList>
    </citation>
    <scope>NUCLEOTIDE SEQUENCE [LARGE SCALE GENOMIC DNA]</scope>
    <source>
        <strain evidence="9">DSM 6343 / CIP 106787 / DM4</strain>
    </source>
</reference>
<comment type="subcellular location">
    <subcellularLocation>
        <location evidence="2">Secreted</location>
    </subcellularLocation>
</comment>
<dbReference type="PANTHER" id="PTHR38340">
    <property type="entry name" value="S-LAYER PROTEIN"/>
    <property type="match status" value="1"/>
</dbReference>
<gene>
    <name evidence="8" type="ORF">METD_I2332</name>
</gene>
<dbReference type="GeneID" id="72989321"/>
<feature type="region of interest" description="Disordered" evidence="5">
    <location>
        <begin position="134"/>
        <end position="290"/>
    </location>
</feature>
<dbReference type="InterPro" id="IPR018511">
    <property type="entry name" value="Hemolysin-typ_Ca-bd_CS"/>
</dbReference>
<protein>
    <submittedName>
        <fullName evidence="8">Uncharacterized protein</fullName>
    </submittedName>
</protein>
<dbReference type="Pfam" id="PF08548">
    <property type="entry name" value="Peptidase_M10_C"/>
    <property type="match status" value="1"/>
</dbReference>
<feature type="compositionally biased region" description="Low complexity" evidence="5">
    <location>
        <begin position="84"/>
        <end position="95"/>
    </location>
</feature>
<evidence type="ECO:0000256" key="1">
    <source>
        <dbReference type="ARBA" id="ARBA00001913"/>
    </source>
</evidence>
<dbReference type="InterPro" id="IPR013858">
    <property type="entry name" value="Peptidase_M10B_C"/>
</dbReference>
<dbReference type="InterPro" id="IPR001343">
    <property type="entry name" value="Hemolysn_Ca-bd"/>
</dbReference>